<evidence type="ECO:0000313" key="1">
    <source>
        <dbReference type="EMBL" id="NYS26644.1"/>
    </source>
</evidence>
<sequence>MAEYPVNLDGERSLEDRNAAELRRACQKACYVAPMHHPARDLEIRSALQVGPADNWKDAASKVSFLLGRFAQTPQGQEERIQKLIQRALSDVARLIKREERKSE</sequence>
<evidence type="ECO:0000313" key="2">
    <source>
        <dbReference type="Proteomes" id="UP000529417"/>
    </source>
</evidence>
<reference evidence="1 2" key="1">
    <citation type="journal article" date="2000" name="Arch. Microbiol.">
        <title>Rhodobaca bogoriensis gen. nov. and sp. nov., an alkaliphilic purple nonsulfur bacterium from African Rift Valley soda lakes.</title>
        <authorList>
            <person name="Milford A.D."/>
            <person name="Achenbach L.A."/>
            <person name="Jung D.O."/>
            <person name="Madigan M.T."/>
        </authorList>
    </citation>
    <scope>NUCLEOTIDE SEQUENCE [LARGE SCALE GENOMIC DNA]</scope>
    <source>
        <strain evidence="1 2">2376</strain>
    </source>
</reference>
<gene>
    <name evidence="1" type="ORF">HUK65_16800</name>
</gene>
<dbReference type="AlphaFoldDB" id="A0A7Z0KZP5"/>
<dbReference type="EMBL" id="JACBXS010000059">
    <property type="protein sequence ID" value="NYS26644.1"/>
    <property type="molecule type" value="Genomic_DNA"/>
</dbReference>
<name>A0A7Z0KZP5_9RHOB</name>
<keyword evidence="2" id="KW-1185">Reference proteome</keyword>
<accession>A0A7Z0KZP5</accession>
<comment type="caution">
    <text evidence="1">The sequence shown here is derived from an EMBL/GenBank/DDBJ whole genome shotgun (WGS) entry which is preliminary data.</text>
</comment>
<dbReference type="Proteomes" id="UP000529417">
    <property type="component" value="Unassembled WGS sequence"/>
</dbReference>
<dbReference type="RefSeq" id="WP_179907437.1">
    <property type="nucleotide sequence ID" value="NZ_JACBXS010000059.1"/>
</dbReference>
<protein>
    <submittedName>
        <fullName evidence="1">Uncharacterized protein</fullName>
    </submittedName>
</protein>
<organism evidence="1 2">
    <name type="scientific">Rhabdonatronobacter sediminivivens</name>
    <dbReference type="NCBI Taxonomy" id="2743469"/>
    <lineage>
        <taxon>Bacteria</taxon>
        <taxon>Pseudomonadati</taxon>
        <taxon>Pseudomonadota</taxon>
        <taxon>Alphaproteobacteria</taxon>
        <taxon>Rhodobacterales</taxon>
        <taxon>Paracoccaceae</taxon>
        <taxon>Rhabdonatronobacter</taxon>
    </lineage>
</organism>
<proteinExistence type="predicted"/>